<protein>
    <submittedName>
        <fullName evidence="7">ABC transporter substrate-binding protein</fullName>
    </submittedName>
</protein>
<feature type="chain" id="PRO_5046554337" evidence="5">
    <location>
        <begin position="27"/>
        <end position="341"/>
    </location>
</feature>
<keyword evidence="4 5" id="KW-0732">Signal</keyword>
<dbReference type="Pfam" id="PF01497">
    <property type="entry name" value="Peripla_BP_2"/>
    <property type="match status" value="1"/>
</dbReference>
<dbReference type="EMBL" id="JBFARM010000001">
    <property type="protein sequence ID" value="MEV4284466.1"/>
    <property type="molecule type" value="Genomic_DNA"/>
</dbReference>
<evidence type="ECO:0000313" key="7">
    <source>
        <dbReference type="EMBL" id="MEV4284466.1"/>
    </source>
</evidence>
<dbReference type="RefSeq" id="WP_364444847.1">
    <property type="nucleotide sequence ID" value="NZ_JBFARM010000001.1"/>
</dbReference>
<evidence type="ECO:0000313" key="8">
    <source>
        <dbReference type="Proteomes" id="UP001552427"/>
    </source>
</evidence>
<organism evidence="7 8">
    <name type="scientific">Nonomuraea bangladeshensis</name>
    <dbReference type="NCBI Taxonomy" id="404385"/>
    <lineage>
        <taxon>Bacteria</taxon>
        <taxon>Bacillati</taxon>
        <taxon>Actinomycetota</taxon>
        <taxon>Actinomycetes</taxon>
        <taxon>Streptosporangiales</taxon>
        <taxon>Streptosporangiaceae</taxon>
        <taxon>Nonomuraea</taxon>
    </lineage>
</organism>
<dbReference type="PROSITE" id="PS51257">
    <property type="entry name" value="PROKAR_LIPOPROTEIN"/>
    <property type="match status" value="1"/>
</dbReference>
<name>A0ABV3GW29_9ACTN</name>
<evidence type="ECO:0000256" key="3">
    <source>
        <dbReference type="ARBA" id="ARBA00022448"/>
    </source>
</evidence>
<gene>
    <name evidence="7" type="ORF">AB0K40_03080</name>
</gene>
<dbReference type="SUPFAM" id="SSF53807">
    <property type="entry name" value="Helical backbone' metal receptor"/>
    <property type="match status" value="1"/>
</dbReference>
<feature type="domain" description="Fe/B12 periplasmic-binding" evidence="6">
    <location>
        <begin position="65"/>
        <end position="341"/>
    </location>
</feature>
<evidence type="ECO:0000256" key="5">
    <source>
        <dbReference type="SAM" id="SignalP"/>
    </source>
</evidence>
<dbReference type="PROSITE" id="PS50983">
    <property type="entry name" value="FE_B12_PBP"/>
    <property type="match status" value="1"/>
</dbReference>
<dbReference type="Proteomes" id="UP001552427">
    <property type="component" value="Unassembled WGS sequence"/>
</dbReference>
<sequence>MHHVHLRRAAGALVLTLAMTAGCGSAGSGESTADSTADSAAGAGSATRVFAADNGEVTIPADPKRVVATGYAVPALIEADAALVGISSWQRGLPLMSDEDRATYDRLEKIAGETAAETNYEAVAKAKPDLIVIGVPAPAMADLDLDRLKSIAPVVAIGPTVPSAWRELSQRQSDAAGRAVNFGEAKAAYEKKAGELTAKYKDVLAGLKFGHVGAYGEIAGGTFQREFAGSWGTNIATDIGVTYYGEVKKKGGNAADVSEYPSIEELNESLGEADAITYTVQADGKPNEAVQYVLDSKLWKSLPAVKAGRTFPIRYSEAATYSSAMKTLDAIDQAFAPLLAQ</sequence>
<keyword evidence="3" id="KW-0813">Transport</keyword>
<evidence type="ECO:0000256" key="4">
    <source>
        <dbReference type="ARBA" id="ARBA00022729"/>
    </source>
</evidence>
<evidence type="ECO:0000259" key="6">
    <source>
        <dbReference type="PROSITE" id="PS50983"/>
    </source>
</evidence>
<accession>A0ABV3GW29</accession>
<dbReference type="PANTHER" id="PTHR30532:SF1">
    <property type="entry name" value="IRON(3+)-HYDROXAMATE-BINDING PROTEIN FHUD"/>
    <property type="match status" value="1"/>
</dbReference>
<dbReference type="InterPro" id="IPR002491">
    <property type="entry name" value="ABC_transptr_periplasmic_BD"/>
</dbReference>
<evidence type="ECO:0000256" key="1">
    <source>
        <dbReference type="ARBA" id="ARBA00004196"/>
    </source>
</evidence>
<comment type="subcellular location">
    <subcellularLocation>
        <location evidence="1">Cell envelope</location>
    </subcellularLocation>
</comment>
<comment type="caution">
    <text evidence="7">The sequence shown here is derived from an EMBL/GenBank/DDBJ whole genome shotgun (WGS) entry which is preliminary data.</text>
</comment>
<feature type="signal peptide" evidence="5">
    <location>
        <begin position="1"/>
        <end position="26"/>
    </location>
</feature>
<comment type="similarity">
    <text evidence="2">Belongs to the bacterial solute-binding protein 8 family.</text>
</comment>
<dbReference type="PANTHER" id="PTHR30532">
    <property type="entry name" value="IRON III DICITRATE-BINDING PERIPLASMIC PROTEIN"/>
    <property type="match status" value="1"/>
</dbReference>
<dbReference type="Gene3D" id="3.40.50.1980">
    <property type="entry name" value="Nitrogenase molybdenum iron protein domain"/>
    <property type="match status" value="2"/>
</dbReference>
<proteinExistence type="inferred from homology"/>
<keyword evidence="8" id="KW-1185">Reference proteome</keyword>
<reference evidence="7 8" key="1">
    <citation type="submission" date="2024-06" db="EMBL/GenBank/DDBJ databases">
        <title>The Natural Products Discovery Center: Release of the First 8490 Sequenced Strains for Exploring Actinobacteria Biosynthetic Diversity.</title>
        <authorList>
            <person name="Kalkreuter E."/>
            <person name="Kautsar S.A."/>
            <person name="Yang D."/>
            <person name="Bader C.D."/>
            <person name="Teijaro C.N."/>
            <person name="Fluegel L."/>
            <person name="Davis C.M."/>
            <person name="Simpson J.R."/>
            <person name="Lauterbach L."/>
            <person name="Steele A.D."/>
            <person name="Gui C."/>
            <person name="Meng S."/>
            <person name="Li G."/>
            <person name="Viehrig K."/>
            <person name="Ye F."/>
            <person name="Su P."/>
            <person name="Kiefer A.F."/>
            <person name="Nichols A."/>
            <person name="Cepeda A.J."/>
            <person name="Yan W."/>
            <person name="Fan B."/>
            <person name="Jiang Y."/>
            <person name="Adhikari A."/>
            <person name="Zheng C.-J."/>
            <person name="Schuster L."/>
            <person name="Cowan T.M."/>
            <person name="Smanski M.J."/>
            <person name="Chevrette M.G."/>
            <person name="De Carvalho L.P.S."/>
            <person name="Shen B."/>
        </authorList>
    </citation>
    <scope>NUCLEOTIDE SEQUENCE [LARGE SCALE GENOMIC DNA]</scope>
    <source>
        <strain evidence="7 8">NPDC049574</strain>
    </source>
</reference>
<evidence type="ECO:0000256" key="2">
    <source>
        <dbReference type="ARBA" id="ARBA00008814"/>
    </source>
</evidence>
<dbReference type="InterPro" id="IPR051313">
    <property type="entry name" value="Bact_iron-sidero_bind"/>
</dbReference>